<evidence type="ECO:0000256" key="1">
    <source>
        <dbReference type="SAM" id="Phobius"/>
    </source>
</evidence>
<dbReference type="RefSeq" id="WP_166523594.1">
    <property type="nucleotide sequence ID" value="NZ_JAAABI010000002.1"/>
</dbReference>
<gene>
    <name evidence="2" type="ORF">GTQ34_09780</name>
</gene>
<evidence type="ECO:0000313" key="2">
    <source>
        <dbReference type="EMBL" id="NAY92208.1"/>
    </source>
</evidence>
<evidence type="ECO:0000313" key="3">
    <source>
        <dbReference type="Proteomes" id="UP000667650"/>
    </source>
</evidence>
<dbReference type="Proteomes" id="UP000667650">
    <property type="component" value="Unassembled WGS sequence"/>
</dbReference>
<keyword evidence="1" id="KW-0812">Transmembrane</keyword>
<keyword evidence="1" id="KW-1133">Transmembrane helix</keyword>
<dbReference type="EMBL" id="JAAABI010000002">
    <property type="protein sequence ID" value="NAY92208.1"/>
    <property type="molecule type" value="Genomic_DNA"/>
</dbReference>
<reference evidence="2" key="1">
    <citation type="submission" date="2020-01" db="EMBL/GenBank/DDBJ databases">
        <title>Muricauda ochracea sp. nov., isolated from a tidal flat of Garorim bay in Korea.</title>
        <authorList>
            <person name="Kim D."/>
            <person name="Yoo Y."/>
            <person name="Kim J.-J."/>
        </authorList>
    </citation>
    <scope>NUCLEOTIDE SEQUENCE</scope>
    <source>
        <strain evidence="2">JGD-17</strain>
    </source>
</reference>
<feature type="transmembrane region" description="Helical" evidence="1">
    <location>
        <begin position="12"/>
        <end position="31"/>
    </location>
</feature>
<comment type="caution">
    <text evidence="2">The sequence shown here is derived from an EMBL/GenBank/DDBJ whole genome shotgun (WGS) entry which is preliminary data.</text>
</comment>
<keyword evidence="1" id="KW-0472">Membrane</keyword>
<keyword evidence="3" id="KW-1185">Reference proteome</keyword>
<sequence length="218" mass="25185">MSFFKTKTINWKYIVGEILLLFVGINLAIWFNDWNTSKVIEKDKEIALNKIEGEIKANLEELVENSAQNQKIPAFYKAINLLRKEDSGLVVPSNEIRALVEEFPEFVQKLDSTPADNGLYQYEMDTFINLEITDLSSIAWDISKSTGIFHEFGYDCLYELQALYNTQELVKSEIRNATNALRDQSIDDLIRILGVLRQLEEQLEAQYKNMLENISNCK</sequence>
<accession>A0A964TDX4</accession>
<protein>
    <submittedName>
        <fullName evidence="2">Uncharacterized protein</fullName>
    </submittedName>
</protein>
<proteinExistence type="predicted"/>
<name>A0A964TDX4_9FLAO</name>
<organism evidence="2 3">
    <name type="scientific">Flagellimonas ochracea</name>
    <dbReference type="NCBI Taxonomy" id="2696472"/>
    <lineage>
        <taxon>Bacteria</taxon>
        <taxon>Pseudomonadati</taxon>
        <taxon>Bacteroidota</taxon>
        <taxon>Flavobacteriia</taxon>
        <taxon>Flavobacteriales</taxon>
        <taxon>Flavobacteriaceae</taxon>
        <taxon>Flagellimonas</taxon>
    </lineage>
</organism>
<dbReference type="AlphaFoldDB" id="A0A964TDX4"/>